<protein>
    <recommendedName>
        <fullName evidence="6">FAD-binding domain-containing protein</fullName>
    </recommendedName>
</protein>
<sequence length="408" mass="45091">MATNGTHKVKVAIIGAGLTGLLAAHGLRKNGFDVAVFEREKYHGERLRDWTILIHWAMPLFTKLLPEHLVEKLPEALTNANLTFDASVESISAYNGVTGERLFTNPTPGARRVSRQRLRALLVKDLQDAGVIRWNKHLASLEEQGEDGPVKLSFEGGETYEADYVLGADGVASKVRELLFRGDEAAKPQYSGYYFATAIPKYGDAAKVDAVIKPHPVATIIFAKDSVGGCGVMHAHPPDDKSQWSTFWVKIWRKSVLQVPEDATYGQKALDFLRATTKGLAEPFQSYIDWTPDGSECYINEMRVWTSQPFDNRGGRVTLAGDAAHAMLLYRGQGFQHAILDATQYLDALVKIRDAGAKPSEVIAAYDKDMVERGEKAVTQSLKEAELSMDLNTVNQMLMVRKGHGKDT</sequence>
<evidence type="ECO:0000259" key="6">
    <source>
        <dbReference type="Pfam" id="PF01494"/>
    </source>
</evidence>
<dbReference type="Gene3D" id="3.50.50.60">
    <property type="entry name" value="FAD/NAD(P)-binding domain"/>
    <property type="match status" value="1"/>
</dbReference>
<evidence type="ECO:0000256" key="3">
    <source>
        <dbReference type="ARBA" id="ARBA00022827"/>
    </source>
</evidence>
<evidence type="ECO:0000313" key="7">
    <source>
        <dbReference type="EMBL" id="KAL1841315.1"/>
    </source>
</evidence>
<proteinExistence type="predicted"/>
<dbReference type="Pfam" id="PF01494">
    <property type="entry name" value="FAD_binding_3"/>
    <property type="match status" value="1"/>
</dbReference>
<evidence type="ECO:0000313" key="8">
    <source>
        <dbReference type="Proteomes" id="UP001583172"/>
    </source>
</evidence>
<evidence type="ECO:0000256" key="2">
    <source>
        <dbReference type="ARBA" id="ARBA00022630"/>
    </source>
</evidence>
<dbReference type="Proteomes" id="UP001583172">
    <property type="component" value="Unassembled WGS sequence"/>
</dbReference>
<dbReference type="SUPFAM" id="SSF51905">
    <property type="entry name" value="FAD/NAD(P)-binding domain"/>
    <property type="match status" value="1"/>
</dbReference>
<dbReference type="InterPro" id="IPR002938">
    <property type="entry name" value="FAD-bd"/>
</dbReference>
<dbReference type="EMBL" id="JAZGSY010000079">
    <property type="protein sequence ID" value="KAL1841315.1"/>
    <property type="molecule type" value="Genomic_DNA"/>
</dbReference>
<reference evidence="7 8" key="1">
    <citation type="journal article" date="2024" name="Commun. Biol.">
        <title>Comparative genomic analysis of thermophilic fungi reveals convergent evolutionary adaptations and gene losses.</title>
        <authorList>
            <person name="Steindorff A.S."/>
            <person name="Aguilar-Pontes M.V."/>
            <person name="Robinson A.J."/>
            <person name="Andreopoulos B."/>
            <person name="LaButti K."/>
            <person name="Kuo A."/>
            <person name="Mondo S."/>
            <person name="Riley R."/>
            <person name="Otillar R."/>
            <person name="Haridas S."/>
            <person name="Lipzen A."/>
            <person name="Grimwood J."/>
            <person name="Schmutz J."/>
            <person name="Clum A."/>
            <person name="Reid I.D."/>
            <person name="Moisan M.C."/>
            <person name="Butler G."/>
            <person name="Nguyen T.T.M."/>
            <person name="Dewar K."/>
            <person name="Conant G."/>
            <person name="Drula E."/>
            <person name="Henrissat B."/>
            <person name="Hansel C."/>
            <person name="Singer S."/>
            <person name="Hutchinson M.I."/>
            <person name="de Vries R.P."/>
            <person name="Natvig D.O."/>
            <person name="Powell A.J."/>
            <person name="Tsang A."/>
            <person name="Grigoriev I.V."/>
        </authorList>
    </citation>
    <scope>NUCLEOTIDE SEQUENCE [LARGE SCALE GENOMIC DNA]</scope>
    <source>
        <strain evidence="7 8">CBS 620.91</strain>
    </source>
</reference>
<dbReference type="PANTHER" id="PTHR47178">
    <property type="entry name" value="MONOOXYGENASE, FAD-BINDING"/>
    <property type="match status" value="1"/>
</dbReference>
<dbReference type="PANTHER" id="PTHR47178:SF3">
    <property type="entry name" value="FAD-BINDING DOMAIN-CONTAINING PROTEIN"/>
    <property type="match status" value="1"/>
</dbReference>
<keyword evidence="3" id="KW-0274">FAD</keyword>
<feature type="domain" description="FAD-binding" evidence="6">
    <location>
        <begin position="8"/>
        <end position="380"/>
    </location>
</feature>
<evidence type="ECO:0000256" key="1">
    <source>
        <dbReference type="ARBA" id="ARBA00001974"/>
    </source>
</evidence>
<dbReference type="PRINTS" id="PR00420">
    <property type="entry name" value="RNGMNOXGNASE"/>
</dbReference>
<accession>A0ABR3VIV0</accession>
<evidence type="ECO:0000256" key="4">
    <source>
        <dbReference type="ARBA" id="ARBA00023002"/>
    </source>
</evidence>
<dbReference type="InterPro" id="IPR036188">
    <property type="entry name" value="FAD/NAD-bd_sf"/>
</dbReference>
<gene>
    <name evidence="7" type="ORF">VTJ49DRAFT_7152</name>
</gene>
<comment type="cofactor">
    <cofactor evidence="1">
        <name>FAD</name>
        <dbReference type="ChEBI" id="CHEBI:57692"/>
    </cofactor>
</comment>
<keyword evidence="5" id="KW-0503">Monooxygenase</keyword>
<evidence type="ECO:0000256" key="5">
    <source>
        <dbReference type="ARBA" id="ARBA00023033"/>
    </source>
</evidence>
<organism evidence="7 8">
    <name type="scientific">Humicola insolens</name>
    <name type="common">Soft-rot fungus</name>
    <dbReference type="NCBI Taxonomy" id="85995"/>
    <lineage>
        <taxon>Eukaryota</taxon>
        <taxon>Fungi</taxon>
        <taxon>Dikarya</taxon>
        <taxon>Ascomycota</taxon>
        <taxon>Pezizomycotina</taxon>
        <taxon>Sordariomycetes</taxon>
        <taxon>Sordariomycetidae</taxon>
        <taxon>Sordariales</taxon>
        <taxon>Chaetomiaceae</taxon>
        <taxon>Mycothermus</taxon>
    </lineage>
</organism>
<keyword evidence="4" id="KW-0560">Oxidoreductase</keyword>
<keyword evidence="2" id="KW-0285">Flavoprotein</keyword>
<keyword evidence="8" id="KW-1185">Reference proteome</keyword>
<comment type="caution">
    <text evidence="7">The sequence shown here is derived from an EMBL/GenBank/DDBJ whole genome shotgun (WGS) entry which is preliminary data.</text>
</comment>
<name>A0ABR3VIV0_HUMIN</name>